<dbReference type="NCBIfam" id="TIGR01509">
    <property type="entry name" value="HAD-SF-IA-v3"/>
    <property type="match status" value="1"/>
</dbReference>
<accession>A0ABS9GWX8</accession>
<keyword evidence="1" id="KW-0378">Hydrolase</keyword>
<dbReference type="Pfam" id="PF13419">
    <property type="entry name" value="HAD_2"/>
    <property type="match status" value="1"/>
</dbReference>
<dbReference type="CDD" id="cd16423">
    <property type="entry name" value="HAD_BPGM-like"/>
    <property type="match status" value="1"/>
</dbReference>
<dbReference type="SFLD" id="SFLDG01129">
    <property type="entry name" value="C1.5:_HAD__Beta-PGM__Phosphata"/>
    <property type="match status" value="1"/>
</dbReference>
<gene>
    <name evidence="1" type="ORF">L2716_00190</name>
</gene>
<protein>
    <submittedName>
        <fullName evidence="1">HAD family hydrolase</fullName>
    </submittedName>
</protein>
<dbReference type="GO" id="GO:0016787">
    <property type="term" value="F:hydrolase activity"/>
    <property type="evidence" value="ECO:0007669"/>
    <property type="project" value="UniProtKB-KW"/>
</dbReference>
<comment type="caution">
    <text evidence="1">The sequence shown here is derived from an EMBL/GenBank/DDBJ whole genome shotgun (WGS) entry which is preliminary data.</text>
</comment>
<sequence length="220" mass="25028">MIKAVVFDFDGTILDTESCEYNVLQKIYKEHGAELPIEVWGECIGTHSTYFDAHEYLEEQIGKKLDRDTIKQQRLDIFQELIKDREALPGVMEYLEAAKQLGLKIGLASSSSYKWVSKHIKNLGIEHYFECIKTSDDVETVKPDPTLFLKAVECLGVKPEESIAFEDSVNGAKAAKRAGLHTVVIPNLVTQHLTFEEYDLKLESLAELELQEMINQFTKQ</sequence>
<dbReference type="EMBL" id="JAKIJS010000001">
    <property type="protein sequence ID" value="MCF6136124.1"/>
    <property type="molecule type" value="Genomic_DNA"/>
</dbReference>
<reference evidence="1 2" key="1">
    <citation type="submission" date="2022-01" db="EMBL/GenBank/DDBJ databases">
        <title>Alkalihalobacillus sp. EGI L200015, a novel bacterium isolated from a salt lake sediment.</title>
        <authorList>
            <person name="Gao L."/>
            <person name="Fang B.-Z."/>
            <person name="Li W.-J."/>
        </authorList>
    </citation>
    <scope>NUCLEOTIDE SEQUENCE [LARGE SCALE GENOMIC DNA]</scope>
    <source>
        <strain evidence="1 2">KCTC 12718</strain>
    </source>
</reference>
<dbReference type="PRINTS" id="PR00413">
    <property type="entry name" value="HADHALOGNASE"/>
</dbReference>
<dbReference type="Gene3D" id="3.40.50.1000">
    <property type="entry name" value="HAD superfamily/HAD-like"/>
    <property type="match status" value="1"/>
</dbReference>
<dbReference type="InterPro" id="IPR041492">
    <property type="entry name" value="HAD_2"/>
</dbReference>
<dbReference type="Proteomes" id="UP001649381">
    <property type="component" value="Unassembled WGS sequence"/>
</dbReference>
<dbReference type="InterPro" id="IPR023214">
    <property type="entry name" value="HAD_sf"/>
</dbReference>
<dbReference type="NCBIfam" id="TIGR01549">
    <property type="entry name" value="HAD-SF-IA-v1"/>
    <property type="match status" value="1"/>
</dbReference>
<dbReference type="SFLD" id="SFLDS00003">
    <property type="entry name" value="Haloacid_Dehalogenase"/>
    <property type="match status" value="1"/>
</dbReference>
<dbReference type="PANTHER" id="PTHR18901">
    <property type="entry name" value="2-DEOXYGLUCOSE-6-PHOSPHATE PHOSPHATASE 2"/>
    <property type="match status" value="1"/>
</dbReference>
<evidence type="ECO:0000313" key="1">
    <source>
        <dbReference type="EMBL" id="MCF6136124.1"/>
    </source>
</evidence>
<name>A0ABS9GWX8_9BACL</name>
<dbReference type="RefSeq" id="WP_236337748.1">
    <property type="nucleotide sequence ID" value="NZ_JAKIJS010000001.1"/>
</dbReference>
<dbReference type="SFLD" id="SFLDG01135">
    <property type="entry name" value="C1.5.6:_HAD__Beta-PGM__Phospha"/>
    <property type="match status" value="1"/>
</dbReference>
<dbReference type="InterPro" id="IPR006439">
    <property type="entry name" value="HAD-SF_hydro_IA"/>
</dbReference>
<proteinExistence type="predicted"/>
<dbReference type="SUPFAM" id="SSF56784">
    <property type="entry name" value="HAD-like"/>
    <property type="match status" value="1"/>
</dbReference>
<keyword evidence="2" id="KW-1185">Reference proteome</keyword>
<dbReference type="InterPro" id="IPR023198">
    <property type="entry name" value="PGP-like_dom2"/>
</dbReference>
<dbReference type="Gene3D" id="1.10.150.240">
    <property type="entry name" value="Putative phosphatase, domain 2"/>
    <property type="match status" value="1"/>
</dbReference>
<evidence type="ECO:0000313" key="2">
    <source>
        <dbReference type="Proteomes" id="UP001649381"/>
    </source>
</evidence>
<dbReference type="PANTHER" id="PTHR18901:SF38">
    <property type="entry name" value="PSEUDOURIDINE-5'-PHOSPHATASE"/>
    <property type="match status" value="1"/>
</dbReference>
<dbReference type="InterPro" id="IPR036412">
    <property type="entry name" value="HAD-like_sf"/>
</dbReference>
<organism evidence="1 2">
    <name type="scientific">Pseudalkalibacillus berkeleyi</name>
    <dbReference type="NCBI Taxonomy" id="1069813"/>
    <lineage>
        <taxon>Bacteria</taxon>
        <taxon>Bacillati</taxon>
        <taxon>Bacillota</taxon>
        <taxon>Bacilli</taxon>
        <taxon>Bacillales</taxon>
        <taxon>Fictibacillaceae</taxon>
        <taxon>Pseudalkalibacillus</taxon>
    </lineage>
</organism>